<dbReference type="InterPro" id="IPR053221">
    <property type="entry name" value="Burnettramic_acid_biosynth"/>
</dbReference>
<sequence length="424" mass="46665">MAADAARKDDDSSSDSDREEAGSPPDEKALIGSFIDAHPPPAVPQRYGRLSCPVVIPQRRPGNKERGFVKAYAPMLAQCGIDQDTFLDFIRTCNKAIQASKWLVALQVAAAGAGLAPNSIAMGVALGVQVASGIAAQAQIKWKTNAFLDRMNEEFFRPRGLYCLLMAYNPIPMQKKDKTDVAQTISAAMPPSSGGGLSAKLKKNLRNPFANVTEGEENLPEQVAPLIFPEKPAKPGKKSKWAKYNLNDFFDKRAQARYAVESNGDVLSVPTPPTFKNRYLDPNHPANNGGLLGLLTGGALTPDPQKQKQRMLEAIAAQEKAVREQQQLQMAQLRTQLAQMGLSPQQQQEQIEQYEKAFQLQLDQLRQQAEWVEKGQRRIVQNILYLMIVNMPSDEELAAAREQLRAAEQGQFAGTEMPVKTVDV</sequence>
<evidence type="ECO:0000313" key="4">
    <source>
        <dbReference type="Proteomes" id="UP000053958"/>
    </source>
</evidence>
<dbReference type="AlphaFoldDB" id="A0A0F4Z1Y6"/>
<feature type="coiled-coil region" evidence="1">
    <location>
        <begin position="308"/>
        <end position="336"/>
    </location>
</feature>
<feature type="region of interest" description="Disordered" evidence="2">
    <location>
        <begin position="1"/>
        <end position="34"/>
    </location>
</feature>
<evidence type="ECO:0000256" key="1">
    <source>
        <dbReference type="SAM" id="Coils"/>
    </source>
</evidence>
<dbReference type="STRING" id="1408163.A0A0F4Z1Y6"/>
<proteinExistence type="predicted"/>
<name>A0A0F4Z1Y6_RASE3</name>
<evidence type="ECO:0000256" key="2">
    <source>
        <dbReference type="SAM" id="MobiDB-lite"/>
    </source>
</evidence>
<dbReference type="GeneID" id="25313956"/>
<keyword evidence="1" id="KW-0175">Coiled coil</keyword>
<evidence type="ECO:0000313" key="3">
    <source>
        <dbReference type="EMBL" id="KKA24365.1"/>
    </source>
</evidence>
<dbReference type="PANTHER" id="PTHR38887">
    <property type="entry name" value="CHROMOSOME 21, WHOLE GENOME SHOTGUN SEQUENCE"/>
    <property type="match status" value="1"/>
</dbReference>
<keyword evidence="4" id="KW-1185">Reference proteome</keyword>
<gene>
    <name evidence="3" type="ORF">T310_1605</name>
</gene>
<dbReference type="RefSeq" id="XP_013330977.1">
    <property type="nucleotide sequence ID" value="XM_013475523.1"/>
</dbReference>
<organism evidence="3 4">
    <name type="scientific">Rasamsonia emersonii (strain ATCC 16479 / CBS 393.64 / IMI 116815)</name>
    <dbReference type="NCBI Taxonomy" id="1408163"/>
    <lineage>
        <taxon>Eukaryota</taxon>
        <taxon>Fungi</taxon>
        <taxon>Dikarya</taxon>
        <taxon>Ascomycota</taxon>
        <taxon>Pezizomycotina</taxon>
        <taxon>Eurotiomycetes</taxon>
        <taxon>Eurotiomycetidae</taxon>
        <taxon>Eurotiales</taxon>
        <taxon>Trichocomaceae</taxon>
        <taxon>Rasamsonia</taxon>
    </lineage>
</organism>
<dbReference type="OrthoDB" id="3433125at2759"/>
<feature type="compositionally biased region" description="Basic and acidic residues" evidence="2">
    <location>
        <begin position="1"/>
        <end position="29"/>
    </location>
</feature>
<dbReference type="PANTHER" id="PTHR38887:SF1">
    <property type="entry name" value="RAS MODIFICATION PROTEIN ERF4"/>
    <property type="match status" value="1"/>
</dbReference>
<accession>A0A0F4Z1Y6</accession>
<dbReference type="EMBL" id="LASV01000064">
    <property type="protein sequence ID" value="KKA24365.1"/>
    <property type="molecule type" value="Genomic_DNA"/>
</dbReference>
<comment type="caution">
    <text evidence="3">The sequence shown here is derived from an EMBL/GenBank/DDBJ whole genome shotgun (WGS) entry which is preliminary data.</text>
</comment>
<dbReference type="Proteomes" id="UP000053958">
    <property type="component" value="Unassembled WGS sequence"/>
</dbReference>
<reference evidence="3 4" key="1">
    <citation type="submission" date="2015-04" db="EMBL/GenBank/DDBJ databases">
        <authorList>
            <person name="Heijne W.H."/>
            <person name="Fedorova N.D."/>
            <person name="Nierman W.C."/>
            <person name="Vollebregt A.W."/>
            <person name="Zhao Z."/>
            <person name="Wu L."/>
            <person name="Kumar M."/>
            <person name="Stam H."/>
            <person name="van den Berg M.A."/>
            <person name="Pel H.J."/>
        </authorList>
    </citation>
    <scope>NUCLEOTIDE SEQUENCE [LARGE SCALE GENOMIC DNA]</scope>
    <source>
        <strain evidence="3 4">CBS 393.64</strain>
    </source>
</reference>
<protein>
    <submittedName>
        <fullName evidence="3">Uncharacterized protein</fullName>
    </submittedName>
</protein>